<dbReference type="Proteomes" id="UP000663505">
    <property type="component" value="Chromosome"/>
</dbReference>
<proteinExistence type="predicted"/>
<dbReference type="InterPro" id="IPR029063">
    <property type="entry name" value="SAM-dependent_MTases_sf"/>
</dbReference>
<evidence type="ECO:0000313" key="2">
    <source>
        <dbReference type="EMBL" id="QSO48784.1"/>
    </source>
</evidence>
<dbReference type="EMBL" id="CP071182">
    <property type="protein sequence ID" value="QSO48784.1"/>
    <property type="molecule type" value="Genomic_DNA"/>
</dbReference>
<feature type="domain" description="DUF6094" evidence="1">
    <location>
        <begin position="1"/>
        <end position="174"/>
    </location>
</feature>
<dbReference type="SUPFAM" id="SSF53335">
    <property type="entry name" value="S-adenosyl-L-methionine-dependent methyltransferases"/>
    <property type="match status" value="1"/>
</dbReference>
<dbReference type="InterPro" id="IPR046076">
    <property type="entry name" value="DUF6094"/>
</dbReference>
<dbReference type="Gene3D" id="3.40.50.150">
    <property type="entry name" value="Vaccinia Virus protein VP39"/>
    <property type="match status" value="1"/>
</dbReference>
<evidence type="ECO:0000313" key="3">
    <source>
        <dbReference type="Proteomes" id="UP000663505"/>
    </source>
</evidence>
<dbReference type="Pfam" id="PF19587">
    <property type="entry name" value="DUF6094"/>
    <property type="match status" value="1"/>
</dbReference>
<protein>
    <recommendedName>
        <fullName evidence="1">DUF6094 domain-containing protein</fullName>
    </recommendedName>
</protein>
<keyword evidence="3" id="KW-1185">Reference proteome</keyword>
<evidence type="ECO:0000259" key="1">
    <source>
        <dbReference type="Pfam" id="PF19587"/>
    </source>
</evidence>
<organism evidence="2 3">
    <name type="scientific">Alicyclobacillus mengziensis</name>
    <dbReference type="NCBI Taxonomy" id="2931921"/>
    <lineage>
        <taxon>Bacteria</taxon>
        <taxon>Bacillati</taxon>
        <taxon>Bacillota</taxon>
        <taxon>Bacilli</taxon>
        <taxon>Bacillales</taxon>
        <taxon>Alicyclobacillaceae</taxon>
        <taxon>Alicyclobacillus</taxon>
    </lineage>
</organism>
<gene>
    <name evidence="2" type="ORF">JZ786_07450</name>
</gene>
<dbReference type="PRINTS" id="PR00507">
    <property type="entry name" value="N12N6MTFRASE"/>
</dbReference>
<dbReference type="RefSeq" id="WP_206658098.1">
    <property type="nucleotide sequence ID" value="NZ_CP071182.1"/>
</dbReference>
<name>A0A9X7Z775_9BACL</name>
<sequence>MGYYPTPRSMVAKILGRLQMTEPARFFDPCCGEGDALGQIGAASPRSMTYGVEIDGHREGEAKEKLNHVLHCGYERARVEVASMQLLFLNPPYDAHSGLGGLEMRKELIFLRDLSKQLAPDGVLVFVIPRYTLGTEMVNALFHRFMNLAVYRFDDDEYQAFRQVVVFGQRRKKNLTSAKELSDADRQMKNEMLIYGKDMEQRMPYLDESDGRMWFVPPAANIEVPILFRGYVLDEEELRLDLAQSDVFRIADNMLMSTDVQASLKRPLLPFRRTHMATLISAGALNGAVGFGQHRHMVVGMTRKIVNQDIVRNEDGSETVIDTESYITAVRTIQPDGTILDLQ</sequence>
<dbReference type="KEGG" id="afx:JZ786_07450"/>
<accession>A0A9X7Z775</accession>
<reference evidence="2 3" key="1">
    <citation type="submission" date="2021-02" db="EMBL/GenBank/DDBJ databases">
        <title>Alicyclobacillus curvatus sp. nov. and Alicyclobacillus mengziensis sp. nov., two acidophilic bacteria isolated from acid mine drainage.</title>
        <authorList>
            <person name="Huang Y."/>
        </authorList>
    </citation>
    <scope>NUCLEOTIDE SEQUENCE [LARGE SCALE GENOMIC DNA]</scope>
    <source>
        <strain evidence="2 3">S30H14</strain>
    </source>
</reference>
<dbReference type="AlphaFoldDB" id="A0A9X7Z775"/>